<evidence type="ECO:0000256" key="2">
    <source>
        <dbReference type="ARBA" id="ARBA00010617"/>
    </source>
</evidence>
<accession>X5MDW5</accession>
<dbReference type="PROSITE" id="PS00086">
    <property type="entry name" value="CYTOCHROME_P450"/>
    <property type="match status" value="1"/>
</dbReference>
<comment type="cofactor">
    <cofactor evidence="1">
        <name>heme</name>
        <dbReference type="ChEBI" id="CHEBI:30413"/>
    </cofactor>
</comment>
<dbReference type="RefSeq" id="WP_052535129.1">
    <property type="nucleotide sequence ID" value="NZ_HG966617.1"/>
</dbReference>
<keyword evidence="6 9" id="KW-0408">Iron</keyword>
<dbReference type="FunFam" id="1.10.630.10:FF:000018">
    <property type="entry name" value="Cytochrome P450 monooxygenase"/>
    <property type="match status" value="1"/>
</dbReference>
<dbReference type="InterPro" id="IPR002397">
    <property type="entry name" value="Cyt_P450_B"/>
</dbReference>
<evidence type="ECO:0000256" key="4">
    <source>
        <dbReference type="ARBA" id="ARBA00022723"/>
    </source>
</evidence>
<keyword evidence="7 9" id="KW-0503">Monooxygenase</keyword>
<dbReference type="PATRIC" id="fig|1458461.3.peg.620"/>
<keyword evidence="3 9" id="KW-0349">Heme</keyword>
<dbReference type="InterPro" id="IPR001128">
    <property type="entry name" value="Cyt_P450"/>
</dbReference>
<evidence type="ECO:0000256" key="1">
    <source>
        <dbReference type="ARBA" id="ARBA00001971"/>
    </source>
</evidence>
<dbReference type="PRINTS" id="PR00359">
    <property type="entry name" value="BP450"/>
</dbReference>
<dbReference type="STRING" id="1458461.BN1012_Phect620"/>
<dbReference type="GO" id="GO:0004497">
    <property type="term" value="F:monooxygenase activity"/>
    <property type="evidence" value="ECO:0007669"/>
    <property type="project" value="UniProtKB-KW"/>
</dbReference>
<dbReference type="Gene3D" id="1.10.630.10">
    <property type="entry name" value="Cytochrome P450"/>
    <property type="match status" value="1"/>
</dbReference>
<evidence type="ECO:0000256" key="9">
    <source>
        <dbReference type="RuleBase" id="RU000461"/>
    </source>
</evidence>
<evidence type="ECO:0000256" key="8">
    <source>
        <dbReference type="ARBA" id="ARBA00043906"/>
    </source>
</evidence>
<reference evidence="10 11" key="1">
    <citation type="journal article" date="2014" name="Front. Genet.">
        <title>Genome and metabolic network of "Candidatus Phaeomarinobacter ectocarpi" Ec32, a new candidate genus of Alphaproteobacteria frequently associated with brown algae.</title>
        <authorList>
            <person name="Dittami S.M."/>
            <person name="Barbeyron T."/>
            <person name="Boyen C."/>
            <person name="Cambefort J."/>
            <person name="Collet G."/>
            <person name="Delage L."/>
            <person name="Gobet A."/>
            <person name="Groisillier A."/>
            <person name="Leblanc C."/>
            <person name="Michel G."/>
            <person name="Scornet D."/>
            <person name="Siegel A."/>
            <person name="Tapia J.E."/>
            <person name="Tonon T."/>
        </authorList>
    </citation>
    <scope>NUCLEOTIDE SEQUENCE [LARGE SCALE GENOMIC DNA]</scope>
    <source>
        <strain evidence="10 11">Ec32</strain>
    </source>
</reference>
<proteinExistence type="inferred from homology"/>
<dbReference type="KEGG" id="pect:BN1012_Phect620"/>
<sequence length="455" mass="52098">MRLVSDDILTDSNRQRPTFDAVYPELKEFELWNPASWTQGHPHEFYKTMRESAPVMWSDIRKGGDGFWSVSRYDDLKAVELAPTVFSSERGSINLGVAPKDKWKPEKLVSAALNALINLDAPRHMEMRIQQMDFFAPAYVATLRDKVSAKIDSLLDDMESKGPVVDMVPVFSEQLPLFTLCEMLGVDEEDRPKIAHWMHYLELASQYLTNPWQVIIKEPLFPFRFFKAVKDMFAYGEAIMADRRANPREDLLTAIAKTKLSDEELPQEFLDGSWLLIIFAGNDTSRNSLSGTIRLMTEFPDQRQMVLDDPSLIPRMSQEALRMISPVRHMRRTAVEDTEINGQRIAKDEKVVLWYGAANRDPSMFPDPDRFDMMRDSVDKHLAFGHGVHKCLGSRIAQMQLRLSYERIFDRYPNITWTGHQKVAPNALVHAISSLKVNLYGTDGTRPTQVQVKAA</sequence>
<dbReference type="PANTHER" id="PTHR46696:SF1">
    <property type="entry name" value="CYTOCHROME P450 YJIB-RELATED"/>
    <property type="match status" value="1"/>
</dbReference>
<dbReference type="GO" id="GO:0020037">
    <property type="term" value="F:heme binding"/>
    <property type="evidence" value="ECO:0007669"/>
    <property type="project" value="InterPro"/>
</dbReference>
<name>X5MDW5_9HYPH</name>
<keyword evidence="11" id="KW-1185">Reference proteome</keyword>
<evidence type="ECO:0000256" key="5">
    <source>
        <dbReference type="ARBA" id="ARBA00023002"/>
    </source>
</evidence>
<dbReference type="SUPFAM" id="SSF48264">
    <property type="entry name" value="Cytochrome P450"/>
    <property type="match status" value="1"/>
</dbReference>
<evidence type="ECO:0000313" key="11">
    <source>
        <dbReference type="Proteomes" id="UP000032160"/>
    </source>
</evidence>
<dbReference type="GO" id="GO:0005506">
    <property type="term" value="F:iron ion binding"/>
    <property type="evidence" value="ECO:0007669"/>
    <property type="project" value="InterPro"/>
</dbReference>
<dbReference type="InterPro" id="IPR036396">
    <property type="entry name" value="Cyt_P450_sf"/>
</dbReference>
<dbReference type="AlphaFoldDB" id="X5MDW5"/>
<evidence type="ECO:0000313" key="10">
    <source>
        <dbReference type="EMBL" id="CDO58834.1"/>
    </source>
</evidence>
<evidence type="ECO:0000256" key="3">
    <source>
        <dbReference type="ARBA" id="ARBA00022617"/>
    </source>
</evidence>
<dbReference type="CDD" id="cd11033">
    <property type="entry name" value="CYP142-like"/>
    <property type="match status" value="1"/>
</dbReference>
<dbReference type="HOGENOM" id="CLU_033716_0_2_5"/>
<dbReference type="InterPro" id="IPR017972">
    <property type="entry name" value="Cyt_P450_CS"/>
</dbReference>
<dbReference type="Pfam" id="PF00067">
    <property type="entry name" value="p450"/>
    <property type="match status" value="1"/>
</dbReference>
<dbReference type="EMBL" id="HG966617">
    <property type="protein sequence ID" value="CDO58834.1"/>
    <property type="molecule type" value="Genomic_DNA"/>
</dbReference>
<evidence type="ECO:0000256" key="6">
    <source>
        <dbReference type="ARBA" id="ARBA00023004"/>
    </source>
</evidence>
<dbReference type="Proteomes" id="UP000032160">
    <property type="component" value="Chromosome I"/>
</dbReference>
<keyword evidence="5 9" id="KW-0560">Oxidoreductase</keyword>
<dbReference type="PANTHER" id="PTHR46696">
    <property type="entry name" value="P450, PUTATIVE (EUROFUNG)-RELATED"/>
    <property type="match status" value="1"/>
</dbReference>
<dbReference type="GO" id="GO:0016705">
    <property type="term" value="F:oxidoreductase activity, acting on paired donors, with incorporation or reduction of molecular oxygen"/>
    <property type="evidence" value="ECO:0007669"/>
    <property type="project" value="InterPro"/>
</dbReference>
<keyword evidence="4 9" id="KW-0479">Metal-binding</keyword>
<comment type="similarity">
    <text evidence="2 9">Belongs to the cytochrome P450 family.</text>
</comment>
<organism evidence="10 11">
    <name type="scientific">Candidatus Phaeomarinibacter ectocarpi</name>
    <dbReference type="NCBI Taxonomy" id="1458461"/>
    <lineage>
        <taxon>Bacteria</taxon>
        <taxon>Pseudomonadati</taxon>
        <taxon>Pseudomonadota</taxon>
        <taxon>Alphaproteobacteria</taxon>
        <taxon>Hyphomicrobiales</taxon>
        <taxon>Parvibaculaceae</taxon>
        <taxon>Candidatus Phaeomarinibacter</taxon>
    </lineage>
</organism>
<protein>
    <submittedName>
        <fullName evidence="10">Putative cytochrome P450 hydroxylase</fullName>
    </submittedName>
</protein>
<comment type="function">
    <text evidence="8">Cytochromes P450 are a group of heme-thiolate monooxygenases. They oxidize a variety of structurally unrelated compounds, including steroids, fatty acids, and xenobiotics.</text>
</comment>
<dbReference type="OrthoDB" id="9801155at2"/>
<gene>
    <name evidence="10" type="ORF">BN1012_Phect620</name>
</gene>
<evidence type="ECO:0000256" key="7">
    <source>
        <dbReference type="ARBA" id="ARBA00023033"/>
    </source>
</evidence>